<evidence type="ECO:0000256" key="2">
    <source>
        <dbReference type="PIRNR" id="PIRNR001365"/>
    </source>
</evidence>
<dbReference type="PIRSF" id="PIRSF001365">
    <property type="entry name" value="DHDPS"/>
    <property type="match status" value="1"/>
</dbReference>
<evidence type="ECO:0008006" key="7">
    <source>
        <dbReference type="Google" id="ProtNLM"/>
    </source>
</evidence>
<evidence type="ECO:0000313" key="6">
    <source>
        <dbReference type="Proteomes" id="UP000279259"/>
    </source>
</evidence>
<evidence type="ECO:0000256" key="4">
    <source>
        <dbReference type="PIRSR" id="PIRSR001365-2"/>
    </source>
</evidence>
<dbReference type="PANTHER" id="PTHR12128:SF66">
    <property type="entry name" value="4-HYDROXY-2-OXOGLUTARATE ALDOLASE, MITOCHONDRIAL"/>
    <property type="match status" value="1"/>
</dbReference>
<comment type="similarity">
    <text evidence="2">Belongs to the DapA family.</text>
</comment>
<dbReference type="PANTHER" id="PTHR12128">
    <property type="entry name" value="DIHYDRODIPICOLINATE SYNTHASE"/>
    <property type="match status" value="1"/>
</dbReference>
<keyword evidence="1 2" id="KW-0456">Lyase</keyword>
<comment type="caution">
    <text evidence="5">The sequence shown here is derived from an EMBL/GenBank/DDBJ whole genome shotgun (WGS) entry which is preliminary data.</text>
</comment>
<dbReference type="EMBL" id="RSCD01000010">
    <property type="protein sequence ID" value="RSH90372.1"/>
    <property type="molecule type" value="Genomic_DNA"/>
</dbReference>
<evidence type="ECO:0000256" key="3">
    <source>
        <dbReference type="PIRSR" id="PIRSR001365-1"/>
    </source>
</evidence>
<accession>A0A427YH12</accession>
<dbReference type="Pfam" id="PF00701">
    <property type="entry name" value="DHDPS"/>
    <property type="match status" value="1"/>
</dbReference>
<dbReference type="STRING" id="1890683.A0A427YH12"/>
<dbReference type="PRINTS" id="PR00146">
    <property type="entry name" value="DHPICSNTHASE"/>
</dbReference>
<feature type="binding site" evidence="4">
    <location>
        <position position="65"/>
    </location>
    <ligand>
        <name>pyruvate</name>
        <dbReference type="ChEBI" id="CHEBI:15361"/>
    </ligand>
</feature>
<dbReference type="AlphaFoldDB" id="A0A427YH12"/>
<proteinExistence type="inferred from homology"/>
<name>A0A427YH12_9TREE</name>
<dbReference type="InterPro" id="IPR002220">
    <property type="entry name" value="DapA-like"/>
</dbReference>
<dbReference type="GO" id="GO:0008840">
    <property type="term" value="F:4-hydroxy-tetrahydrodipicolinate synthase activity"/>
    <property type="evidence" value="ECO:0007669"/>
    <property type="project" value="TreeGrafter"/>
</dbReference>
<feature type="binding site" evidence="4">
    <location>
        <position position="232"/>
    </location>
    <ligand>
        <name>pyruvate</name>
        <dbReference type="ChEBI" id="CHEBI:15361"/>
    </ligand>
</feature>
<feature type="active site" description="Proton donor/acceptor" evidence="3">
    <location>
        <position position="159"/>
    </location>
</feature>
<protein>
    <recommendedName>
        <fullName evidence="7">4-hydroxy-2-oxoglutarate aldolase, mitochondrial</fullName>
    </recommendedName>
</protein>
<gene>
    <name evidence="5" type="ORF">EHS25_000977</name>
</gene>
<keyword evidence="6" id="KW-1185">Reference proteome</keyword>
<dbReference type="Proteomes" id="UP000279259">
    <property type="component" value="Unassembled WGS sequence"/>
</dbReference>
<dbReference type="InterPro" id="IPR013785">
    <property type="entry name" value="Aldolase_TIM"/>
</dbReference>
<feature type="active site" description="Schiff-base intermediate with substrate" evidence="3">
    <location>
        <position position="188"/>
    </location>
</feature>
<reference evidence="5 6" key="1">
    <citation type="submission" date="2018-11" db="EMBL/GenBank/DDBJ databases">
        <title>Genome sequence of Saitozyma podzolica DSM 27192.</title>
        <authorList>
            <person name="Aliyu H."/>
            <person name="Gorte O."/>
            <person name="Ochsenreither K."/>
        </authorList>
    </citation>
    <scope>NUCLEOTIDE SEQUENCE [LARGE SCALE GENOMIC DNA]</scope>
    <source>
        <strain evidence="5 6">DSM 27192</strain>
    </source>
</reference>
<dbReference type="SMART" id="SM01130">
    <property type="entry name" value="DHDPS"/>
    <property type="match status" value="1"/>
</dbReference>
<evidence type="ECO:0000256" key="1">
    <source>
        <dbReference type="ARBA" id="ARBA00023239"/>
    </source>
</evidence>
<dbReference type="OrthoDB" id="191315at2759"/>
<sequence>MTTNGTNGTNGASPRPKKLSPGVYCPTVTFFRATPGQELDLELNARHFEKLARAGLHGIVVQGSTAEAVSLTPEERKQLISLARDTWANIGNPGAIIAGTVGAQSTGEAIRLAQDAADAGADFILSLHPNYFPAAMTPEAIQGFFEDLADASPIPVIIYSYPGVTSGIVMDSDLILRLSAHPNIAGVKHTDHDVGKMCREMASTKKSPDFTILAGASDYLLGFVAVGAQGTITGTSNLAPRVCVKTWELAQNGPSPEATRLAGLIARGEWTIARGSITGQKYATIVAQGYPLEAAAARKPILPVSAATRAHVDSETADLIAEERKLEKEGYTGSALSQ</sequence>
<dbReference type="Gene3D" id="3.20.20.70">
    <property type="entry name" value="Aldolase class I"/>
    <property type="match status" value="1"/>
</dbReference>
<evidence type="ECO:0000313" key="5">
    <source>
        <dbReference type="EMBL" id="RSH90372.1"/>
    </source>
</evidence>
<dbReference type="CDD" id="cd00408">
    <property type="entry name" value="DHDPS-like"/>
    <property type="match status" value="1"/>
</dbReference>
<dbReference type="SUPFAM" id="SSF51569">
    <property type="entry name" value="Aldolase"/>
    <property type="match status" value="1"/>
</dbReference>
<organism evidence="5 6">
    <name type="scientific">Saitozyma podzolica</name>
    <dbReference type="NCBI Taxonomy" id="1890683"/>
    <lineage>
        <taxon>Eukaryota</taxon>
        <taxon>Fungi</taxon>
        <taxon>Dikarya</taxon>
        <taxon>Basidiomycota</taxon>
        <taxon>Agaricomycotina</taxon>
        <taxon>Tremellomycetes</taxon>
        <taxon>Tremellales</taxon>
        <taxon>Trimorphomycetaceae</taxon>
        <taxon>Saitozyma</taxon>
    </lineage>
</organism>